<reference evidence="1" key="1">
    <citation type="submission" date="2022-06" db="EMBL/GenBank/DDBJ databases">
        <title>Sphingomonas sp. nov. isolated from rhizosphere soil of tomato.</title>
        <authorList>
            <person name="Dong H."/>
            <person name="Gao R."/>
        </authorList>
    </citation>
    <scope>NUCLEOTIDE SEQUENCE</scope>
    <source>
        <strain evidence="1">MMSM24</strain>
    </source>
</reference>
<dbReference type="AlphaFoldDB" id="A0AA42CRN2"/>
<evidence type="ECO:0000313" key="1">
    <source>
        <dbReference type="EMBL" id="MCW6536464.1"/>
    </source>
</evidence>
<protein>
    <submittedName>
        <fullName evidence="1">DUF3240 family protein</fullName>
    </submittedName>
</protein>
<keyword evidence="2" id="KW-1185">Reference proteome</keyword>
<organism evidence="1 2">
    <name type="scientific">Sphingomonas lycopersici</name>
    <dbReference type="NCBI Taxonomy" id="2951807"/>
    <lineage>
        <taxon>Bacteria</taxon>
        <taxon>Pseudomonadati</taxon>
        <taxon>Pseudomonadota</taxon>
        <taxon>Alphaproteobacteria</taxon>
        <taxon>Sphingomonadales</taxon>
        <taxon>Sphingomonadaceae</taxon>
        <taxon>Sphingomonas</taxon>
    </lineage>
</organism>
<comment type="caution">
    <text evidence="1">The sequence shown here is derived from an EMBL/GenBank/DDBJ whole genome shotgun (WGS) entry which is preliminary data.</text>
</comment>
<proteinExistence type="predicted"/>
<name>A0AA42CRN2_9SPHN</name>
<sequence length="99" mass="10724">MSRVVLTLFCGADDGEAVDAALRDCLHLPVHQRREAVLGRDFDDAATGERVAGTLARVAVEVELAAVRVEEALAAATQARRRLPFRWRTVAITDGGRVV</sequence>
<dbReference type="EMBL" id="JANFAV010000013">
    <property type="protein sequence ID" value="MCW6536464.1"/>
    <property type="molecule type" value="Genomic_DNA"/>
</dbReference>
<dbReference type="RefSeq" id="WP_265270015.1">
    <property type="nucleotide sequence ID" value="NZ_JANFAV010000013.1"/>
</dbReference>
<accession>A0AA42CRN2</accession>
<dbReference type="Proteomes" id="UP001165565">
    <property type="component" value="Unassembled WGS sequence"/>
</dbReference>
<evidence type="ECO:0000313" key="2">
    <source>
        <dbReference type="Proteomes" id="UP001165565"/>
    </source>
</evidence>
<gene>
    <name evidence="1" type="ORF">NEE01_16930</name>
</gene>